<dbReference type="AlphaFoldDB" id="K1R5D5"/>
<evidence type="ECO:0000259" key="2">
    <source>
        <dbReference type="Pfam" id="PF24892"/>
    </source>
</evidence>
<dbReference type="SMART" id="SM00386">
    <property type="entry name" value="HAT"/>
    <property type="match status" value="5"/>
</dbReference>
<organism evidence="3">
    <name type="scientific">Magallana gigas</name>
    <name type="common">Pacific oyster</name>
    <name type="synonym">Crassostrea gigas</name>
    <dbReference type="NCBI Taxonomy" id="29159"/>
    <lineage>
        <taxon>Eukaryota</taxon>
        <taxon>Metazoa</taxon>
        <taxon>Spiralia</taxon>
        <taxon>Lophotrochozoa</taxon>
        <taxon>Mollusca</taxon>
        <taxon>Bivalvia</taxon>
        <taxon>Autobranchia</taxon>
        <taxon>Pteriomorphia</taxon>
        <taxon>Ostreida</taxon>
        <taxon>Ostreoidea</taxon>
        <taxon>Ostreidae</taxon>
        <taxon>Magallana</taxon>
    </lineage>
</organism>
<dbReference type="GO" id="GO:0032040">
    <property type="term" value="C:small-subunit processome"/>
    <property type="evidence" value="ECO:0007669"/>
    <property type="project" value="TreeGrafter"/>
</dbReference>
<dbReference type="GO" id="GO:0034388">
    <property type="term" value="C:Pwp2p-containing subcomplex of 90S preribosome"/>
    <property type="evidence" value="ECO:0007669"/>
    <property type="project" value="TreeGrafter"/>
</dbReference>
<evidence type="ECO:0000256" key="1">
    <source>
        <dbReference type="ARBA" id="ARBA00010734"/>
    </source>
</evidence>
<dbReference type="SUPFAM" id="SSF48452">
    <property type="entry name" value="TPR-like"/>
    <property type="match status" value="2"/>
</dbReference>
<dbReference type="InterPro" id="IPR056907">
    <property type="entry name" value="UTP6_C"/>
</dbReference>
<proteinExistence type="inferred from homology"/>
<dbReference type="Gene3D" id="1.25.40.10">
    <property type="entry name" value="Tetratricopeptide repeat domain"/>
    <property type="match status" value="2"/>
</dbReference>
<dbReference type="HOGENOM" id="CLU_757044_0_0_1"/>
<protein>
    <submittedName>
        <fullName evidence="3">U3 small nucleolar RNA-associated protein 6-like protein</fullName>
    </submittedName>
</protein>
<name>K1R5D5_MAGGI</name>
<dbReference type="InterPro" id="IPR003107">
    <property type="entry name" value="HAT"/>
</dbReference>
<gene>
    <name evidence="3" type="ORF">CGI_10020422</name>
</gene>
<sequence>MTRTVVWALKPHGSVSSSWGGTTYQPPRKQRLCTAEPALPKRPPRSRGHISLSGPDENGPPVWGPERQLPMTVSSQTQNLLITTFDAEEIWALYISACFDVIEKRSPLDEDSIDFTQEISQLLRLFQTASEKILLSEDLYKQWVKLLFDLGEIGQVETVLEDAVTKHPTCVSLWKRRLEMMIGTNASKEVVLKTFKKARKRVPEKESYPLWILVLEFCAACNLTEIQDLFEKGIVACREVCIPVKEAYLHWTCMKEGVKAARELYSRLQHLKPLSLGFYHLYIQLEKAQAKQKIKFLRTAYEDAVKEFGSSNPGIWIDYIRLESEHPDGNAESAAQIHFRALRRLEGEANEKFVTQHTLLQTGHIN</sequence>
<feature type="domain" description="U3 small nucleolar RNA-associated protein 6 homolog C-terminal" evidence="2">
    <location>
        <begin position="82"/>
        <end position="344"/>
    </location>
</feature>
<dbReference type="GO" id="GO:0030515">
    <property type="term" value="F:snoRNA binding"/>
    <property type="evidence" value="ECO:0007669"/>
    <property type="project" value="InterPro"/>
</dbReference>
<dbReference type="InterPro" id="IPR011990">
    <property type="entry name" value="TPR-like_helical_dom_sf"/>
</dbReference>
<dbReference type="InParanoid" id="K1R5D5"/>
<reference evidence="3" key="1">
    <citation type="journal article" date="2012" name="Nature">
        <title>The oyster genome reveals stress adaptation and complexity of shell formation.</title>
        <authorList>
            <person name="Zhang G."/>
            <person name="Fang X."/>
            <person name="Guo X."/>
            <person name="Li L."/>
            <person name="Luo R."/>
            <person name="Xu F."/>
            <person name="Yang P."/>
            <person name="Zhang L."/>
            <person name="Wang X."/>
            <person name="Qi H."/>
            <person name="Xiong Z."/>
            <person name="Que H."/>
            <person name="Xie Y."/>
            <person name="Holland P.W."/>
            <person name="Paps J."/>
            <person name="Zhu Y."/>
            <person name="Wu F."/>
            <person name="Chen Y."/>
            <person name="Wang J."/>
            <person name="Peng C."/>
            <person name="Meng J."/>
            <person name="Yang L."/>
            <person name="Liu J."/>
            <person name="Wen B."/>
            <person name="Zhang N."/>
            <person name="Huang Z."/>
            <person name="Zhu Q."/>
            <person name="Feng Y."/>
            <person name="Mount A."/>
            <person name="Hedgecock D."/>
            <person name="Xu Z."/>
            <person name="Liu Y."/>
            <person name="Domazet-Loso T."/>
            <person name="Du Y."/>
            <person name="Sun X."/>
            <person name="Zhang S."/>
            <person name="Liu B."/>
            <person name="Cheng P."/>
            <person name="Jiang X."/>
            <person name="Li J."/>
            <person name="Fan D."/>
            <person name="Wang W."/>
            <person name="Fu W."/>
            <person name="Wang T."/>
            <person name="Wang B."/>
            <person name="Zhang J."/>
            <person name="Peng Z."/>
            <person name="Li Y."/>
            <person name="Li N."/>
            <person name="Wang J."/>
            <person name="Chen M."/>
            <person name="He Y."/>
            <person name="Tan F."/>
            <person name="Song X."/>
            <person name="Zheng Q."/>
            <person name="Huang R."/>
            <person name="Yang H."/>
            <person name="Du X."/>
            <person name="Chen L."/>
            <person name="Yang M."/>
            <person name="Gaffney P.M."/>
            <person name="Wang S."/>
            <person name="Luo L."/>
            <person name="She Z."/>
            <person name="Ming Y."/>
            <person name="Huang W."/>
            <person name="Zhang S."/>
            <person name="Huang B."/>
            <person name="Zhang Y."/>
            <person name="Qu T."/>
            <person name="Ni P."/>
            <person name="Miao G."/>
            <person name="Wang J."/>
            <person name="Wang Q."/>
            <person name="Steinberg C.E."/>
            <person name="Wang H."/>
            <person name="Li N."/>
            <person name="Qian L."/>
            <person name="Zhang G."/>
            <person name="Li Y."/>
            <person name="Yang H."/>
            <person name="Liu X."/>
            <person name="Wang J."/>
            <person name="Yin Y."/>
            <person name="Wang J."/>
        </authorList>
    </citation>
    <scope>NUCLEOTIDE SEQUENCE [LARGE SCALE GENOMIC DNA]</scope>
    <source>
        <strain evidence="3">05x7-T-G4-1.051#20</strain>
    </source>
</reference>
<dbReference type="InterPro" id="IPR013949">
    <property type="entry name" value="Utp6"/>
</dbReference>
<dbReference type="EMBL" id="JH817704">
    <property type="protein sequence ID" value="EKC38749.1"/>
    <property type="molecule type" value="Genomic_DNA"/>
</dbReference>
<dbReference type="PANTHER" id="PTHR23271">
    <property type="entry name" value="HEPATOCELLULAR CARCINOMA-ASSOCIATED ANTIGEN 66"/>
    <property type="match status" value="1"/>
</dbReference>
<accession>K1R5D5</accession>
<comment type="similarity">
    <text evidence="1">Belongs to the UTP6 family.</text>
</comment>
<evidence type="ECO:0000313" key="3">
    <source>
        <dbReference type="EMBL" id="EKC38749.1"/>
    </source>
</evidence>
<dbReference type="GO" id="GO:0000462">
    <property type="term" value="P:maturation of SSU-rRNA from tricistronic rRNA transcript (SSU-rRNA, 5.8S rRNA, LSU-rRNA)"/>
    <property type="evidence" value="ECO:0007669"/>
    <property type="project" value="InterPro"/>
</dbReference>
<dbReference type="Pfam" id="PF24892">
    <property type="entry name" value="UTP6_C"/>
    <property type="match status" value="1"/>
</dbReference>
<dbReference type="PANTHER" id="PTHR23271:SF1">
    <property type="entry name" value="U3 SMALL NUCLEOLAR RNA-ASSOCIATED PROTEIN 6 HOMOLOG"/>
    <property type="match status" value="1"/>
</dbReference>